<evidence type="ECO:0000313" key="2">
    <source>
        <dbReference type="Proteomes" id="UP001497680"/>
    </source>
</evidence>
<organism evidence="1 2">
    <name type="scientific">Hypoxylon rubiginosum</name>
    <dbReference type="NCBI Taxonomy" id="110542"/>
    <lineage>
        <taxon>Eukaryota</taxon>
        <taxon>Fungi</taxon>
        <taxon>Dikarya</taxon>
        <taxon>Ascomycota</taxon>
        <taxon>Pezizomycotina</taxon>
        <taxon>Sordariomycetes</taxon>
        <taxon>Xylariomycetidae</taxon>
        <taxon>Xylariales</taxon>
        <taxon>Hypoxylaceae</taxon>
        <taxon>Hypoxylon</taxon>
    </lineage>
</organism>
<reference evidence="1 2" key="1">
    <citation type="journal article" date="2022" name="New Phytol.">
        <title>Ecological generalism drives hyperdiversity of secondary metabolite gene clusters in xylarialean endophytes.</title>
        <authorList>
            <person name="Franco M.E.E."/>
            <person name="Wisecaver J.H."/>
            <person name="Arnold A.E."/>
            <person name="Ju Y.M."/>
            <person name="Slot J.C."/>
            <person name="Ahrendt S."/>
            <person name="Moore L.P."/>
            <person name="Eastman K.E."/>
            <person name="Scott K."/>
            <person name="Konkel Z."/>
            <person name="Mondo S.J."/>
            <person name="Kuo A."/>
            <person name="Hayes R.D."/>
            <person name="Haridas S."/>
            <person name="Andreopoulos B."/>
            <person name="Riley R."/>
            <person name="LaButti K."/>
            <person name="Pangilinan J."/>
            <person name="Lipzen A."/>
            <person name="Amirebrahimi M."/>
            <person name="Yan J."/>
            <person name="Adam C."/>
            <person name="Keymanesh K."/>
            <person name="Ng V."/>
            <person name="Louie K."/>
            <person name="Northen T."/>
            <person name="Drula E."/>
            <person name="Henrissat B."/>
            <person name="Hsieh H.M."/>
            <person name="Youens-Clark K."/>
            <person name="Lutzoni F."/>
            <person name="Miadlikowska J."/>
            <person name="Eastwood D.C."/>
            <person name="Hamelin R.C."/>
            <person name="Grigoriev I.V."/>
            <person name="U'Ren J.M."/>
        </authorList>
    </citation>
    <scope>NUCLEOTIDE SEQUENCE [LARGE SCALE GENOMIC DNA]</scope>
    <source>
        <strain evidence="1 2">ER1909</strain>
    </source>
</reference>
<gene>
    <name evidence="1" type="ORF">F4821DRAFT_256470</name>
</gene>
<protein>
    <submittedName>
        <fullName evidence="1">Uncharacterized protein</fullName>
    </submittedName>
</protein>
<proteinExistence type="predicted"/>
<accession>A0ACC0DBH6</accession>
<evidence type="ECO:0000313" key="1">
    <source>
        <dbReference type="EMBL" id="KAI6089901.1"/>
    </source>
</evidence>
<sequence length="220" mass="25186">MDDSSGPITPIMWARTEEARRQIRYAVELMCEDPSLWFGDMMSSRLWSLITSPLPTFLDYSLREKFPFLDTITYQDLSKVDTFVHTDWSRQNDELCELAFARGGATVIGYARLMDDAAFQRAGTRLRVQIDIHPNSGIPCSWGNLWSPLSNALLARGPPQTCPDYPWDAMVIYDCEVCSTDLSNVPEIAGYKWDILLLKNCDEEFQYPWHVVKMRSAPIS</sequence>
<dbReference type="EMBL" id="MU394293">
    <property type="protein sequence ID" value="KAI6089901.1"/>
    <property type="molecule type" value="Genomic_DNA"/>
</dbReference>
<dbReference type="Proteomes" id="UP001497680">
    <property type="component" value="Unassembled WGS sequence"/>
</dbReference>
<name>A0ACC0DBH6_9PEZI</name>
<keyword evidence="2" id="KW-1185">Reference proteome</keyword>
<comment type="caution">
    <text evidence="1">The sequence shown here is derived from an EMBL/GenBank/DDBJ whole genome shotgun (WGS) entry which is preliminary data.</text>
</comment>